<sequence length="77" mass="9123">MLLYDYCIWLSLLFNLRTNKSSISNVISKVIPISAGSVLYIGRSILHSYNSCDFFFFFFLFYIHITAATFFFFFFNK</sequence>
<organism evidence="2">
    <name type="scientific">Lepeophtheirus salmonis</name>
    <name type="common">Salmon louse</name>
    <name type="synonym">Caligus salmonis</name>
    <dbReference type="NCBI Taxonomy" id="72036"/>
    <lineage>
        <taxon>Eukaryota</taxon>
        <taxon>Metazoa</taxon>
        <taxon>Ecdysozoa</taxon>
        <taxon>Arthropoda</taxon>
        <taxon>Crustacea</taxon>
        <taxon>Multicrustacea</taxon>
        <taxon>Hexanauplia</taxon>
        <taxon>Copepoda</taxon>
        <taxon>Siphonostomatoida</taxon>
        <taxon>Caligidae</taxon>
        <taxon>Lepeophtheirus</taxon>
    </lineage>
</organism>
<name>A0A0K2V3E5_LEPSM</name>
<proteinExistence type="predicted"/>
<keyword evidence="1" id="KW-0812">Transmembrane</keyword>
<feature type="transmembrane region" description="Helical" evidence="1">
    <location>
        <begin position="54"/>
        <end position="75"/>
    </location>
</feature>
<dbReference type="AlphaFoldDB" id="A0A0K2V3E5"/>
<reference evidence="2" key="1">
    <citation type="submission" date="2014-05" db="EMBL/GenBank/DDBJ databases">
        <authorList>
            <person name="Chronopoulou M."/>
        </authorList>
    </citation>
    <scope>NUCLEOTIDE SEQUENCE</scope>
    <source>
        <tissue evidence="2">Whole organism</tissue>
    </source>
</reference>
<evidence type="ECO:0000313" key="2">
    <source>
        <dbReference type="EMBL" id="CDW45063.1"/>
    </source>
</evidence>
<evidence type="ECO:0000256" key="1">
    <source>
        <dbReference type="SAM" id="Phobius"/>
    </source>
</evidence>
<keyword evidence="1" id="KW-0472">Membrane</keyword>
<keyword evidence="1" id="KW-1133">Transmembrane helix</keyword>
<dbReference type="EMBL" id="HACA01027702">
    <property type="protein sequence ID" value="CDW45063.1"/>
    <property type="molecule type" value="Transcribed_RNA"/>
</dbReference>
<accession>A0A0K2V3E5</accession>
<protein>
    <submittedName>
        <fullName evidence="2">Uncharacterized protein</fullName>
    </submittedName>
</protein>